<sequence>HPDNNKVLDLAPVDPQLYIVDRVLQANRESPSLDEAREKARQKNGDWALENDKLLFRGQLVVPAEGDLKARLLDEIHQYGFPFVS</sequence>
<feature type="non-terminal residue" evidence="1">
    <location>
        <position position="85"/>
    </location>
</feature>
<comment type="caution">
    <text evidence="1">The sequence shown here is derived from an EMBL/GenBank/DDBJ whole genome shotgun (WGS) entry which is preliminary data.</text>
</comment>
<feature type="non-terminal residue" evidence="1">
    <location>
        <position position="1"/>
    </location>
</feature>
<dbReference type="AlphaFoldDB" id="A0A232M4F0"/>
<accession>A0A232M4F0</accession>
<dbReference type="EMBL" id="NPHW01002531">
    <property type="protein sequence ID" value="OXV11273.1"/>
    <property type="molecule type" value="Genomic_DNA"/>
</dbReference>
<protein>
    <submittedName>
        <fullName evidence="1">Uncharacterized protein</fullName>
    </submittedName>
</protein>
<dbReference type="OrthoDB" id="4364638at2759"/>
<name>A0A232M4F0_9EURO</name>
<evidence type="ECO:0000313" key="1">
    <source>
        <dbReference type="EMBL" id="OXV11273.1"/>
    </source>
</evidence>
<gene>
    <name evidence="1" type="ORF">Egran_00971</name>
</gene>
<reference evidence="1 2" key="1">
    <citation type="journal article" date="2015" name="Environ. Microbiol.">
        <title>Metagenome sequence of Elaphomyces granulatus from sporocarp tissue reveals Ascomycota ectomycorrhizal fingerprints of genome expansion and a Proteobacteria-rich microbiome.</title>
        <authorList>
            <person name="Quandt C.A."/>
            <person name="Kohler A."/>
            <person name="Hesse C.N."/>
            <person name="Sharpton T.J."/>
            <person name="Martin F."/>
            <person name="Spatafora J.W."/>
        </authorList>
    </citation>
    <scope>NUCLEOTIDE SEQUENCE [LARGE SCALE GENOMIC DNA]</scope>
    <source>
        <strain evidence="1 2">OSC145934</strain>
    </source>
</reference>
<organism evidence="1 2">
    <name type="scientific">Elaphomyces granulatus</name>
    <dbReference type="NCBI Taxonomy" id="519963"/>
    <lineage>
        <taxon>Eukaryota</taxon>
        <taxon>Fungi</taxon>
        <taxon>Dikarya</taxon>
        <taxon>Ascomycota</taxon>
        <taxon>Pezizomycotina</taxon>
        <taxon>Eurotiomycetes</taxon>
        <taxon>Eurotiomycetidae</taxon>
        <taxon>Eurotiales</taxon>
        <taxon>Elaphomycetaceae</taxon>
        <taxon>Elaphomyces</taxon>
    </lineage>
</organism>
<proteinExistence type="predicted"/>
<keyword evidence="2" id="KW-1185">Reference proteome</keyword>
<dbReference type="Proteomes" id="UP000243515">
    <property type="component" value="Unassembled WGS sequence"/>
</dbReference>
<evidence type="ECO:0000313" key="2">
    <source>
        <dbReference type="Proteomes" id="UP000243515"/>
    </source>
</evidence>